<evidence type="ECO:0000313" key="2">
    <source>
        <dbReference type="Proteomes" id="UP000771749"/>
    </source>
</evidence>
<gene>
    <name evidence="1" type="ORF">IAC07_01040</name>
</gene>
<protein>
    <submittedName>
        <fullName evidence="1">Uncharacterized protein</fullName>
    </submittedName>
</protein>
<organism evidence="1 2">
    <name type="scientific">Candidatus Cryptobacteroides gallistercoris</name>
    <dbReference type="NCBI Taxonomy" id="2840765"/>
    <lineage>
        <taxon>Bacteria</taxon>
        <taxon>Pseudomonadati</taxon>
        <taxon>Bacteroidota</taxon>
        <taxon>Bacteroidia</taxon>
        <taxon>Bacteroidales</taxon>
        <taxon>Candidatus Cryptobacteroides</taxon>
    </lineage>
</organism>
<comment type="caution">
    <text evidence="1">The sequence shown here is derived from an EMBL/GenBank/DDBJ whole genome shotgun (WGS) entry which is preliminary data.</text>
</comment>
<evidence type="ECO:0000313" key="1">
    <source>
        <dbReference type="EMBL" id="MBO8453291.1"/>
    </source>
</evidence>
<proteinExistence type="predicted"/>
<accession>A0A940IF56</accession>
<name>A0A940IF56_9BACT</name>
<reference evidence="1" key="1">
    <citation type="submission" date="2020-10" db="EMBL/GenBank/DDBJ databases">
        <authorList>
            <person name="Gilroy R."/>
        </authorList>
    </citation>
    <scope>NUCLEOTIDE SEQUENCE</scope>
    <source>
        <strain evidence="1">F1-3629</strain>
    </source>
</reference>
<dbReference type="AlphaFoldDB" id="A0A940IF56"/>
<reference evidence="1" key="2">
    <citation type="journal article" date="2021" name="PeerJ">
        <title>Extensive microbial diversity within the chicken gut microbiome revealed by metagenomics and culture.</title>
        <authorList>
            <person name="Gilroy R."/>
            <person name="Ravi A."/>
            <person name="Getino M."/>
            <person name="Pursley I."/>
            <person name="Horton D.L."/>
            <person name="Alikhan N.F."/>
            <person name="Baker D."/>
            <person name="Gharbi K."/>
            <person name="Hall N."/>
            <person name="Watson M."/>
            <person name="Adriaenssens E.M."/>
            <person name="Foster-Nyarko E."/>
            <person name="Jarju S."/>
            <person name="Secka A."/>
            <person name="Antonio M."/>
            <person name="Oren A."/>
            <person name="Chaudhuri R.R."/>
            <person name="La Ragione R."/>
            <person name="Hildebrand F."/>
            <person name="Pallen M.J."/>
        </authorList>
    </citation>
    <scope>NUCLEOTIDE SEQUENCE</scope>
    <source>
        <strain evidence="1">F1-3629</strain>
    </source>
</reference>
<dbReference type="EMBL" id="JADIMJ010000018">
    <property type="protein sequence ID" value="MBO8453291.1"/>
    <property type="molecule type" value="Genomic_DNA"/>
</dbReference>
<dbReference type="Proteomes" id="UP000771749">
    <property type="component" value="Unassembled WGS sequence"/>
</dbReference>
<sequence length="297" mass="33397">MKFKLTIVVILATFIAVISVHAQELKRGYFDLFSTGTSDVSDSLRREISKAGGKQWWGMSIRQTDSLGNVVRETAPVFSMVYIDSSYNHAIGEVSSMLQLNRIGQLVICYDRELNVKLIFPPEVQHATLFHNGVSLVSADVFGEGFMGAIDTAGNYIFPPENELVYRSRDSCFAIKETGRQDKYAIYSFKVRLTSGFDAGSCEIYIPDEVFPVIIIPQSSNWDQFRSEEVRVMAISEFEGDDVLVQFHDGISNILSMQLSGAAKCFRGVISDTDDEMLKALARKNLKEVRRLRRLTD</sequence>